<sequence>MEKDFLICFLDESNFFRKEVIMSKDVKVYISGVFGGRTVDCEVANLSTGLAGTETNWPFVFEAPDPSFSHPKYDWSKGEWVDQSEASQAQKLTSLQDAIDGLKKQAGAIVEKQKTIEGQNATTAEMVNAIPRQFGVLSQQITTVMSQLNQLTSYVSDSKEAATNE</sequence>
<dbReference type="EMBL" id="JAGGLU010000001">
    <property type="protein sequence ID" value="MBP2057024.1"/>
    <property type="molecule type" value="Genomic_DNA"/>
</dbReference>
<dbReference type="Proteomes" id="UP001519292">
    <property type="component" value="Unassembled WGS sequence"/>
</dbReference>
<keyword evidence="2" id="KW-1185">Reference proteome</keyword>
<reference evidence="1 2" key="1">
    <citation type="submission" date="2021-03" db="EMBL/GenBank/DDBJ databases">
        <title>Genomic Encyclopedia of Type Strains, Phase IV (KMG-IV): sequencing the most valuable type-strain genomes for metagenomic binning, comparative biology and taxonomic classification.</title>
        <authorList>
            <person name="Goeker M."/>
        </authorList>
    </citation>
    <scope>NUCLEOTIDE SEQUENCE [LARGE SCALE GENOMIC DNA]</scope>
    <source>
        <strain evidence="1 2">DSM 101872</strain>
    </source>
</reference>
<proteinExistence type="predicted"/>
<comment type="caution">
    <text evidence="1">The sequence shown here is derived from an EMBL/GenBank/DDBJ whole genome shotgun (WGS) entry which is preliminary data.</text>
</comment>
<protein>
    <recommendedName>
        <fullName evidence="3">DUF2479 domain-containing protein</fullName>
    </recommendedName>
</protein>
<dbReference type="RefSeq" id="WP_209685459.1">
    <property type="nucleotide sequence ID" value="NZ_JAGGLU010000001.1"/>
</dbReference>
<accession>A0ABS4MBG7</accession>
<evidence type="ECO:0000313" key="1">
    <source>
        <dbReference type="EMBL" id="MBP2057024.1"/>
    </source>
</evidence>
<organism evidence="1 2">
    <name type="scientific">Lactobacillus colini</name>
    <dbReference type="NCBI Taxonomy" id="1819254"/>
    <lineage>
        <taxon>Bacteria</taxon>
        <taxon>Bacillati</taxon>
        <taxon>Bacillota</taxon>
        <taxon>Bacilli</taxon>
        <taxon>Lactobacillales</taxon>
        <taxon>Lactobacillaceae</taxon>
        <taxon>Lactobacillus</taxon>
    </lineage>
</organism>
<evidence type="ECO:0008006" key="3">
    <source>
        <dbReference type="Google" id="ProtNLM"/>
    </source>
</evidence>
<name>A0ABS4MBG7_9LACO</name>
<evidence type="ECO:0000313" key="2">
    <source>
        <dbReference type="Proteomes" id="UP001519292"/>
    </source>
</evidence>
<gene>
    <name evidence="1" type="ORF">J2Z60_000186</name>
</gene>